<dbReference type="InterPro" id="IPR029062">
    <property type="entry name" value="Class_I_gatase-like"/>
</dbReference>
<dbReference type="PANTHER" id="PTHR40469">
    <property type="entry name" value="SECRETED GLYCOSYL HYDROLASE"/>
    <property type="match status" value="1"/>
</dbReference>
<dbReference type="Pfam" id="PF06283">
    <property type="entry name" value="ThuA"/>
    <property type="match status" value="1"/>
</dbReference>
<name>A0ABZ1C767_9BACT</name>
<organism evidence="2 3">
    <name type="scientific">Actomonas aquatica</name>
    <dbReference type="NCBI Taxonomy" id="2866162"/>
    <lineage>
        <taxon>Bacteria</taxon>
        <taxon>Pseudomonadati</taxon>
        <taxon>Verrucomicrobiota</taxon>
        <taxon>Opitutia</taxon>
        <taxon>Opitutales</taxon>
        <taxon>Opitutaceae</taxon>
        <taxon>Actomonas</taxon>
    </lineage>
</organism>
<proteinExistence type="predicted"/>
<dbReference type="InterPro" id="IPR029010">
    <property type="entry name" value="ThuA-like"/>
</dbReference>
<dbReference type="Gene3D" id="3.40.50.880">
    <property type="match status" value="1"/>
</dbReference>
<evidence type="ECO:0000259" key="1">
    <source>
        <dbReference type="Pfam" id="PF06283"/>
    </source>
</evidence>
<accession>A0ABZ1C767</accession>
<evidence type="ECO:0000313" key="3">
    <source>
        <dbReference type="Proteomes" id="UP000738431"/>
    </source>
</evidence>
<keyword evidence="3" id="KW-1185">Reference proteome</keyword>
<reference evidence="2 3" key="1">
    <citation type="submission" date="2023-12" db="EMBL/GenBank/DDBJ databases">
        <title>Description of an unclassified Opitutus bacterium of Verrucomicrobiota.</title>
        <authorList>
            <person name="Zhang D.-F."/>
        </authorList>
    </citation>
    <scope>NUCLEOTIDE SEQUENCE [LARGE SCALE GENOMIC DNA]</scope>
    <source>
        <strain evidence="2 3">WL0086</strain>
    </source>
</reference>
<sequence>MKRALFFSGGWPGHVPETFTQLYADALTAHGFECQLENETACLTRLDLTTFDLIVPNWTMGEWTADESKALRDAIHGGVNLGGFHGGLGDAFRADVEFKWMVGGTFVAHPHIGDYDVHVTDPEHVITQGIPPDFTYSSEQYYMLIDPGVHVLAETTYVWEGQSVPMPIAWIKHWGQGRVFYGALGHEPKEFETSPHAFDLNVRGLRWAARDL</sequence>
<evidence type="ECO:0000313" key="2">
    <source>
        <dbReference type="EMBL" id="WRQ87258.1"/>
    </source>
</evidence>
<feature type="domain" description="ThuA-like" evidence="1">
    <location>
        <begin position="3"/>
        <end position="208"/>
    </location>
</feature>
<dbReference type="PANTHER" id="PTHR40469:SF2">
    <property type="entry name" value="GALACTOSE-BINDING DOMAIN-LIKE SUPERFAMILY PROTEIN"/>
    <property type="match status" value="1"/>
</dbReference>
<dbReference type="RefSeq" id="WP_221029329.1">
    <property type="nucleotide sequence ID" value="NZ_CP139781.1"/>
</dbReference>
<protein>
    <submittedName>
        <fullName evidence="2">ThuA domain-containing protein</fullName>
    </submittedName>
</protein>
<dbReference type="EMBL" id="CP139781">
    <property type="protein sequence ID" value="WRQ87258.1"/>
    <property type="molecule type" value="Genomic_DNA"/>
</dbReference>
<dbReference type="Proteomes" id="UP000738431">
    <property type="component" value="Chromosome"/>
</dbReference>
<dbReference type="SUPFAM" id="SSF52317">
    <property type="entry name" value="Class I glutamine amidotransferase-like"/>
    <property type="match status" value="1"/>
</dbReference>
<gene>
    <name evidence="2" type="ORF">K1X11_020790</name>
</gene>